<name>A0A1Y1XA06_9FUNG</name>
<comment type="caution">
    <text evidence="2">The sequence shown here is derived from an EMBL/GenBank/DDBJ whole genome shotgun (WGS) entry which is preliminary data.</text>
</comment>
<evidence type="ECO:0000313" key="3">
    <source>
        <dbReference type="Proteomes" id="UP000193944"/>
    </source>
</evidence>
<proteinExistence type="predicted"/>
<feature type="region of interest" description="Disordered" evidence="1">
    <location>
        <begin position="173"/>
        <end position="204"/>
    </location>
</feature>
<reference evidence="2 3" key="1">
    <citation type="submission" date="2016-08" db="EMBL/GenBank/DDBJ databases">
        <title>A Parts List for Fungal Cellulosomes Revealed by Comparative Genomics.</title>
        <authorList>
            <consortium name="DOE Joint Genome Institute"/>
            <person name="Haitjema C.H."/>
            <person name="Gilmore S.P."/>
            <person name="Henske J.K."/>
            <person name="Solomon K.V."/>
            <person name="De Groot R."/>
            <person name="Kuo A."/>
            <person name="Mondo S.J."/>
            <person name="Salamov A.A."/>
            <person name="Labutti K."/>
            <person name="Zhao Z."/>
            <person name="Chiniquy J."/>
            <person name="Barry K."/>
            <person name="Brewer H.M."/>
            <person name="Purvine S.O."/>
            <person name="Wright A.T."/>
            <person name="Boxma B."/>
            <person name="Van Alen T."/>
            <person name="Hackstein J.H."/>
            <person name="Baker S.E."/>
            <person name="Grigoriev I.V."/>
            <person name="O'Malley M.A."/>
        </authorList>
    </citation>
    <scope>NUCLEOTIDE SEQUENCE [LARGE SCALE GENOMIC DNA]</scope>
    <source>
        <strain evidence="2 3">S4</strain>
    </source>
</reference>
<feature type="compositionally biased region" description="Polar residues" evidence="1">
    <location>
        <begin position="61"/>
        <end position="70"/>
    </location>
</feature>
<sequence>MSRLIIKKYPEYSYLINTEKLRESRKNSGRKYSSISSTLRKKSIEVTPLTEEKTSIIKSMELNSINENTTDNQNSDDGNNESEDEEVSYQEKYSGFIDPNIEVITTKNKKNVIKKESKAVTKIIQVSNDLRKWTDENLSKKQIEPLDQYLGRSGHNIFEGKKSYRLSLPSITMAKDEDDPDNLNENESNNNDNQKNKKKKNKKDNEFDILLNACRLMVLDSKPPMPIHVTEEHNTPYEYLEKITNNLGVEISKVKQAKNKTKNKKKNSNSNTERFLYGNWYISPSKWNIMKERREQCRSVQMYPSSENWNKYIKFHKYLESPYNFENKCSDSQSDNE</sequence>
<evidence type="ECO:0000256" key="1">
    <source>
        <dbReference type="SAM" id="MobiDB-lite"/>
    </source>
</evidence>
<dbReference type="OrthoDB" id="2138997at2759"/>
<accession>A0A1Y1XA06</accession>
<dbReference type="Proteomes" id="UP000193944">
    <property type="component" value="Unassembled WGS sequence"/>
</dbReference>
<dbReference type="AlphaFoldDB" id="A0A1Y1XA06"/>
<organism evidence="2 3">
    <name type="scientific">Anaeromyces robustus</name>
    <dbReference type="NCBI Taxonomy" id="1754192"/>
    <lineage>
        <taxon>Eukaryota</taxon>
        <taxon>Fungi</taxon>
        <taxon>Fungi incertae sedis</taxon>
        <taxon>Chytridiomycota</taxon>
        <taxon>Chytridiomycota incertae sedis</taxon>
        <taxon>Neocallimastigomycetes</taxon>
        <taxon>Neocallimastigales</taxon>
        <taxon>Neocallimastigaceae</taxon>
        <taxon>Anaeromyces</taxon>
    </lineage>
</organism>
<protein>
    <submittedName>
        <fullName evidence="2">Uncharacterized protein</fullName>
    </submittedName>
</protein>
<evidence type="ECO:0000313" key="2">
    <source>
        <dbReference type="EMBL" id="ORX82559.1"/>
    </source>
</evidence>
<keyword evidence="3" id="KW-1185">Reference proteome</keyword>
<gene>
    <name evidence="2" type="ORF">BCR32DRAFT_267567</name>
</gene>
<dbReference type="EMBL" id="MCFG01000092">
    <property type="protein sequence ID" value="ORX82559.1"/>
    <property type="molecule type" value="Genomic_DNA"/>
</dbReference>
<feature type="region of interest" description="Disordered" evidence="1">
    <location>
        <begin position="60"/>
        <end position="90"/>
    </location>
</feature>
<feature type="compositionally biased region" description="Acidic residues" evidence="1">
    <location>
        <begin position="78"/>
        <end position="88"/>
    </location>
</feature>
<reference evidence="2 3" key="2">
    <citation type="submission" date="2016-08" db="EMBL/GenBank/DDBJ databases">
        <title>Pervasive Adenine N6-methylation of Active Genes in Fungi.</title>
        <authorList>
            <consortium name="DOE Joint Genome Institute"/>
            <person name="Mondo S.J."/>
            <person name="Dannebaum R.O."/>
            <person name="Kuo R.C."/>
            <person name="Labutti K."/>
            <person name="Haridas S."/>
            <person name="Kuo A."/>
            <person name="Salamov A."/>
            <person name="Ahrendt S.R."/>
            <person name="Lipzen A."/>
            <person name="Sullivan W."/>
            <person name="Andreopoulos W.B."/>
            <person name="Clum A."/>
            <person name="Lindquist E."/>
            <person name="Daum C."/>
            <person name="Ramamoorthy G.K."/>
            <person name="Gryganskyi A."/>
            <person name="Culley D."/>
            <person name="Magnuson J.K."/>
            <person name="James T.Y."/>
            <person name="O'Malley M.A."/>
            <person name="Stajich J.E."/>
            <person name="Spatafora J.W."/>
            <person name="Visel A."/>
            <person name="Grigoriev I.V."/>
        </authorList>
    </citation>
    <scope>NUCLEOTIDE SEQUENCE [LARGE SCALE GENOMIC DNA]</scope>
    <source>
        <strain evidence="2 3">S4</strain>
    </source>
</reference>